<proteinExistence type="predicted"/>
<keyword evidence="1" id="KW-0472">Membrane</keyword>
<evidence type="ECO:0000313" key="2">
    <source>
        <dbReference type="EMBL" id="PZM14870.1"/>
    </source>
</evidence>
<sequence>MIPDDDVRNLRSELGFLLPLFRRLALAAGFFVVSYLFISINSYGVGHKVLIPFAVAVLASGSSSAWVARLAIAILTVMTVIPIEAIHTIASVVAGTQ</sequence>
<accession>A0A2W4EY15</accession>
<keyword evidence="1" id="KW-1133">Transmembrane helix</keyword>
<dbReference type="Proteomes" id="UP000248925">
    <property type="component" value="Unassembled WGS sequence"/>
</dbReference>
<feature type="transmembrane region" description="Helical" evidence="1">
    <location>
        <begin position="20"/>
        <end position="38"/>
    </location>
</feature>
<evidence type="ECO:0000313" key="3">
    <source>
        <dbReference type="Proteomes" id="UP000248925"/>
    </source>
</evidence>
<feature type="transmembrane region" description="Helical" evidence="1">
    <location>
        <begin position="74"/>
        <end position="94"/>
    </location>
</feature>
<dbReference type="AlphaFoldDB" id="A0A2W4EY15"/>
<feature type="transmembrane region" description="Helical" evidence="1">
    <location>
        <begin position="50"/>
        <end position="68"/>
    </location>
</feature>
<reference evidence="2 3" key="1">
    <citation type="journal article" date="2018" name="Sci. Rep.">
        <title>Rhizobium tumorigenes sp. nov., a novel plant tumorigenic bacterium isolated from cane gall tumors on thornless blackberry.</title>
        <authorList>
            <person name="Kuzmanovi N."/>
            <person name="Smalla K."/>
            <person name="Gronow S."/>
            <person name="PuBawska J."/>
        </authorList>
    </citation>
    <scope>NUCLEOTIDE SEQUENCE [LARGE SCALE GENOMIC DNA]</scope>
    <source>
        <strain evidence="2 3">CCBAU 85046</strain>
    </source>
</reference>
<gene>
    <name evidence="2" type="ORF">CPY51_09235</name>
</gene>
<name>A0A2W4EY15_9HYPH</name>
<protein>
    <submittedName>
        <fullName evidence="2">Uncharacterized protein</fullName>
    </submittedName>
</protein>
<dbReference type="EMBL" id="PCDP01000029">
    <property type="protein sequence ID" value="PZM14870.1"/>
    <property type="molecule type" value="Genomic_DNA"/>
</dbReference>
<keyword evidence="3" id="KW-1185">Reference proteome</keyword>
<comment type="caution">
    <text evidence="2">The sequence shown here is derived from an EMBL/GenBank/DDBJ whole genome shotgun (WGS) entry which is preliminary data.</text>
</comment>
<evidence type="ECO:0000256" key="1">
    <source>
        <dbReference type="SAM" id="Phobius"/>
    </source>
</evidence>
<keyword evidence="1" id="KW-0812">Transmembrane</keyword>
<organism evidence="2 3">
    <name type="scientific">Rhizobium tubonense</name>
    <dbReference type="NCBI Taxonomy" id="484088"/>
    <lineage>
        <taxon>Bacteria</taxon>
        <taxon>Pseudomonadati</taxon>
        <taxon>Pseudomonadota</taxon>
        <taxon>Alphaproteobacteria</taxon>
        <taxon>Hyphomicrobiales</taxon>
        <taxon>Rhizobiaceae</taxon>
        <taxon>Rhizobium/Agrobacterium group</taxon>
        <taxon>Rhizobium</taxon>
    </lineage>
</organism>